<dbReference type="EMBL" id="WMBQ01000002">
    <property type="protein sequence ID" value="MTD95826.1"/>
    <property type="molecule type" value="Genomic_DNA"/>
</dbReference>
<comment type="caution">
    <text evidence="2">The sequence shown here is derived from an EMBL/GenBank/DDBJ whole genome shotgun (WGS) entry which is preliminary data.</text>
</comment>
<sequence length="66" mass="7090">MHEPQEVLTPTEARQASPRRLNFRVLTTSLILAVAAAAALYWVFYAGNTPVSTPDPAPTEQTAPGP</sequence>
<evidence type="ECO:0000313" key="2">
    <source>
        <dbReference type="EMBL" id="MTD95826.1"/>
    </source>
</evidence>
<evidence type="ECO:0000313" key="3">
    <source>
        <dbReference type="Proteomes" id="UP000440694"/>
    </source>
</evidence>
<proteinExistence type="predicted"/>
<name>A0A6I3KQK6_9HYPH</name>
<dbReference type="AlphaFoldDB" id="A0A6I3KQK6"/>
<gene>
    <name evidence="2" type="ORF">GIW81_15915</name>
</gene>
<keyword evidence="3" id="KW-1185">Reference proteome</keyword>
<dbReference type="Proteomes" id="UP000440694">
    <property type="component" value="Unassembled WGS sequence"/>
</dbReference>
<keyword evidence="1" id="KW-0812">Transmembrane</keyword>
<organism evidence="2 3">
    <name type="scientific">Hyphomicrobium album</name>
    <dbReference type="NCBI Taxonomy" id="2665159"/>
    <lineage>
        <taxon>Bacteria</taxon>
        <taxon>Pseudomonadati</taxon>
        <taxon>Pseudomonadota</taxon>
        <taxon>Alphaproteobacteria</taxon>
        <taxon>Hyphomicrobiales</taxon>
        <taxon>Hyphomicrobiaceae</taxon>
        <taxon>Hyphomicrobium</taxon>
    </lineage>
</organism>
<feature type="transmembrane region" description="Helical" evidence="1">
    <location>
        <begin position="21"/>
        <end position="44"/>
    </location>
</feature>
<keyword evidence="1" id="KW-1133">Transmembrane helix</keyword>
<keyword evidence="1" id="KW-0472">Membrane</keyword>
<accession>A0A6I3KQK6</accession>
<dbReference type="RefSeq" id="WP_154740321.1">
    <property type="nucleotide sequence ID" value="NZ_WMBQ01000002.1"/>
</dbReference>
<evidence type="ECO:0000256" key="1">
    <source>
        <dbReference type="SAM" id="Phobius"/>
    </source>
</evidence>
<protein>
    <submittedName>
        <fullName evidence="2">Uncharacterized protein</fullName>
    </submittedName>
</protein>
<reference evidence="2 3" key="1">
    <citation type="submission" date="2019-11" db="EMBL/GenBank/DDBJ databases">
        <title>Identification of a novel strain.</title>
        <authorList>
            <person name="Xu Q."/>
            <person name="Wang G."/>
        </authorList>
    </citation>
    <scope>NUCLEOTIDE SEQUENCE [LARGE SCALE GENOMIC DNA]</scope>
    <source>
        <strain evidence="3">xq</strain>
    </source>
</reference>